<gene>
    <name evidence="1" type="ORF">LFW2832_00653</name>
</gene>
<dbReference type="EMBL" id="CABMJJ010000009">
    <property type="protein sequence ID" value="VVC03982.1"/>
    <property type="molecule type" value="Genomic_DNA"/>
</dbReference>
<proteinExistence type="predicted"/>
<organism evidence="1 2">
    <name type="scientific">Candidatus Bilamarchaeum dharawalense</name>
    <dbReference type="NCBI Taxonomy" id="2885759"/>
    <lineage>
        <taxon>Archaea</taxon>
        <taxon>Candidatus Micrarchaeota</taxon>
        <taxon>Candidatus Micrarchaeia</taxon>
        <taxon>Candidatus Anstonellales</taxon>
        <taxon>Candidatus Bilamarchaeaceae</taxon>
        <taxon>Candidatus Bilamarchaeum</taxon>
    </lineage>
</organism>
<reference evidence="1 2" key="1">
    <citation type="submission" date="2019-08" db="EMBL/GenBank/DDBJ databases">
        <authorList>
            <person name="Vazquez-Campos X."/>
        </authorList>
    </citation>
    <scope>NUCLEOTIDE SEQUENCE [LARGE SCALE GENOMIC DNA]</scope>
    <source>
        <strain evidence="1">LFW-283_2</strain>
    </source>
</reference>
<evidence type="ECO:0000313" key="1">
    <source>
        <dbReference type="EMBL" id="VVC03982.1"/>
    </source>
</evidence>
<dbReference type="AlphaFoldDB" id="A0A5E4LVD5"/>
<dbReference type="Proteomes" id="UP000789941">
    <property type="component" value="Unassembled WGS sequence"/>
</dbReference>
<comment type="caution">
    <text evidence="1">The sequence shown here is derived from an EMBL/GenBank/DDBJ whole genome shotgun (WGS) entry which is preliminary data.</text>
</comment>
<sequence length="241" mass="26513">MTFLLLGCTGVSEKNDTANGTNITFHENETPDGFLPPDIEPVTQIWCNDSDGNDVTTAGVVVSNNRSYEDFCVNNVQIKEYYCQGNLSKSDIINCPTDYLCKNGKCEKKAKQCEDSDGGKNIYQEGMVTLGSLGMSGTYIDKCVEESWVKEYWCENDEMKVEDMKCPEPTHCVNGFCREDACFDSDDGSIYKKGAANKGSEKKTDYCTGTKSGIEYYCDGNQIASTLFTCSDGICVNGACE</sequence>
<evidence type="ECO:0000313" key="2">
    <source>
        <dbReference type="Proteomes" id="UP000789941"/>
    </source>
</evidence>
<protein>
    <submittedName>
        <fullName evidence="1">Uncharacterized protein</fullName>
    </submittedName>
</protein>
<name>A0A5E4LVD5_9ARCH</name>
<accession>A0A5E4LVD5</accession>